<proteinExistence type="predicted"/>
<dbReference type="Proteomes" id="UP000218676">
    <property type="component" value="Chromosome 2"/>
</dbReference>
<reference evidence="2" key="1">
    <citation type="submission" date="2017-05" db="EMBL/GenBank/DDBJ databases">
        <title>Whole genome sequence of fish pathogenic bacteria, Photobacterium damselae subsp. piscicida, strain 91-197, isolated from hybrid striped bass (Morone sp.) in USA.</title>
        <authorList>
            <person name="Teru Y."/>
            <person name="Hikima J."/>
            <person name="Kono T."/>
            <person name="Sakai M."/>
            <person name="Takano T."/>
            <person name="Hawke J.P."/>
            <person name="Takeyama H."/>
            <person name="Aoki T."/>
        </authorList>
    </citation>
    <scope>NUCLEOTIDE SEQUENCE [LARGE SCALE GENOMIC DNA]</scope>
    <source>
        <strain evidence="2">91-197</strain>
    </source>
</reference>
<dbReference type="EMBL" id="AP018046">
    <property type="protein sequence ID" value="BAX55976.1"/>
    <property type="molecule type" value="Genomic_DNA"/>
</dbReference>
<gene>
    <name evidence="1" type="ORF">PDPUS_2_01391</name>
</gene>
<accession>A0AAD1CLK7</accession>
<dbReference type="AlphaFoldDB" id="A0AAD1CLK7"/>
<name>A0AAD1CLK7_PHODP</name>
<sequence>MVYLLLKAVFYSIVLRHSKQGGQLIEETSGTVHDPRYHDNTHKKQSYAALKNFDYTDNFFVH</sequence>
<evidence type="ECO:0000313" key="1">
    <source>
        <dbReference type="EMBL" id="BAX55976.1"/>
    </source>
</evidence>
<organism evidence="1 2">
    <name type="scientific">Photobacterium damsela subsp. piscicida</name>
    <name type="common">Pasteurella piscicida</name>
    <dbReference type="NCBI Taxonomy" id="38294"/>
    <lineage>
        <taxon>Bacteria</taxon>
        <taxon>Pseudomonadati</taxon>
        <taxon>Pseudomonadota</taxon>
        <taxon>Gammaproteobacteria</taxon>
        <taxon>Vibrionales</taxon>
        <taxon>Vibrionaceae</taxon>
        <taxon>Photobacterium</taxon>
    </lineage>
</organism>
<protein>
    <submittedName>
        <fullName evidence="1">Uncharacterized protein</fullName>
    </submittedName>
</protein>
<evidence type="ECO:0000313" key="2">
    <source>
        <dbReference type="Proteomes" id="UP000218676"/>
    </source>
</evidence>